<feature type="transmembrane region" description="Helical" evidence="1">
    <location>
        <begin position="145"/>
        <end position="166"/>
    </location>
</feature>
<dbReference type="AlphaFoldDB" id="A0A918XCQ9"/>
<dbReference type="Proteomes" id="UP000654947">
    <property type="component" value="Unassembled WGS sequence"/>
</dbReference>
<feature type="transmembrane region" description="Helical" evidence="1">
    <location>
        <begin position="58"/>
        <end position="80"/>
    </location>
</feature>
<keyword evidence="3" id="KW-1185">Reference proteome</keyword>
<gene>
    <name evidence="2" type="ORF">GCM10007147_24070</name>
</gene>
<sequence>MNTSPEQTPDDGTVPPAPKSAEGPKFWFVSVYPLAAGTALWVLGFFALFGLLYDDPSYAVLFVLGTAVVVGGAHFWLQWILEGRDEPRPRQFPAVLSTAMVAGIFMSVFPISVNVDVFIPLPLACSGFALLGTFVFSLGTERNRLVPALAAVLGAVLLLVGVIWWLHEREQEERREELLQDVSDFPHEIAVLDLPGWEPTSMWASRDLGTASIGYEPVDPSPEIDGFVLTLQSESMEDLAETGWTPLHSQCESDGGDKPCEEHGDVVVADMSRNTGERFEARTEFTDGVAANLMTGMPTDENDEPAIDFPDIDMVELAENVRPAESGEAEEIASTVMG</sequence>
<dbReference type="EMBL" id="BMXL01000010">
    <property type="protein sequence ID" value="GHD26208.1"/>
    <property type="molecule type" value="Genomic_DNA"/>
</dbReference>
<feature type="transmembrane region" description="Helical" evidence="1">
    <location>
        <begin position="26"/>
        <end position="52"/>
    </location>
</feature>
<protein>
    <submittedName>
        <fullName evidence="2">Uncharacterized protein</fullName>
    </submittedName>
</protein>
<keyword evidence="1" id="KW-1133">Transmembrane helix</keyword>
<reference evidence="2 3" key="1">
    <citation type="journal article" date="2014" name="Int. J. Syst. Evol. Microbiol.">
        <title>Complete genome sequence of Corynebacterium casei LMG S-19264T (=DSM 44701T), isolated from a smear-ripened cheese.</title>
        <authorList>
            <consortium name="US DOE Joint Genome Institute (JGI-PGF)"/>
            <person name="Walter F."/>
            <person name="Albersmeier A."/>
            <person name="Kalinowski J."/>
            <person name="Ruckert C."/>
        </authorList>
    </citation>
    <scope>NUCLEOTIDE SEQUENCE [LARGE SCALE GENOMIC DNA]</scope>
    <source>
        <strain evidence="2 3">KCTC 19473</strain>
    </source>
</reference>
<feature type="transmembrane region" description="Helical" evidence="1">
    <location>
        <begin position="117"/>
        <end position="138"/>
    </location>
</feature>
<proteinExistence type="predicted"/>
<organism evidence="2 3">
    <name type="scientific">Nocardiopsis kunsanensis</name>
    <dbReference type="NCBI Taxonomy" id="141693"/>
    <lineage>
        <taxon>Bacteria</taxon>
        <taxon>Bacillati</taxon>
        <taxon>Actinomycetota</taxon>
        <taxon>Actinomycetes</taxon>
        <taxon>Streptosporangiales</taxon>
        <taxon>Nocardiopsidaceae</taxon>
        <taxon>Nocardiopsis</taxon>
    </lineage>
</organism>
<name>A0A918XCQ9_9ACTN</name>
<accession>A0A918XCQ9</accession>
<feature type="transmembrane region" description="Helical" evidence="1">
    <location>
        <begin position="92"/>
        <end position="111"/>
    </location>
</feature>
<dbReference type="RefSeq" id="WP_193517968.1">
    <property type="nucleotide sequence ID" value="NZ_BMXL01000010.1"/>
</dbReference>
<keyword evidence="1" id="KW-0812">Transmembrane</keyword>
<evidence type="ECO:0000313" key="3">
    <source>
        <dbReference type="Proteomes" id="UP000654947"/>
    </source>
</evidence>
<comment type="caution">
    <text evidence="2">The sequence shown here is derived from an EMBL/GenBank/DDBJ whole genome shotgun (WGS) entry which is preliminary data.</text>
</comment>
<evidence type="ECO:0000313" key="2">
    <source>
        <dbReference type="EMBL" id="GHD26208.1"/>
    </source>
</evidence>
<keyword evidence="1" id="KW-0472">Membrane</keyword>
<evidence type="ECO:0000256" key="1">
    <source>
        <dbReference type="SAM" id="Phobius"/>
    </source>
</evidence>